<dbReference type="RefSeq" id="WP_342387280.1">
    <property type="nucleotide sequence ID" value="NZ_CP138333.2"/>
</dbReference>
<feature type="compositionally biased region" description="Acidic residues" evidence="2">
    <location>
        <begin position="56"/>
        <end position="85"/>
    </location>
</feature>
<dbReference type="EMBL" id="CP138333">
    <property type="protein sequence ID" value="WZX28701.1"/>
    <property type="molecule type" value="Genomic_DNA"/>
</dbReference>
<dbReference type="PROSITE" id="PS51257">
    <property type="entry name" value="PROKAR_LIPOPROTEIN"/>
    <property type="match status" value="1"/>
</dbReference>
<feature type="transmembrane region" description="Helical" evidence="3">
    <location>
        <begin position="12"/>
        <end position="33"/>
    </location>
</feature>
<evidence type="ECO:0000313" key="5">
    <source>
        <dbReference type="Proteomes" id="UP001455384"/>
    </source>
</evidence>
<evidence type="ECO:0000256" key="2">
    <source>
        <dbReference type="SAM" id="MobiDB-lite"/>
    </source>
</evidence>
<protein>
    <submittedName>
        <fullName evidence="4">DUF5067 domain-containing protein</fullName>
    </submittedName>
</protein>
<feature type="region of interest" description="Disordered" evidence="2">
    <location>
        <begin position="37"/>
        <end position="93"/>
    </location>
</feature>
<organism evidence="4 5">
    <name type="scientific">Salinicoccus bachuensis</name>
    <dbReference type="NCBI Taxonomy" id="3136731"/>
    <lineage>
        <taxon>Bacteria</taxon>
        <taxon>Bacillati</taxon>
        <taxon>Bacillota</taxon>
        <taxon>Bacilli</taxon>
        <taxon>Bacillales</taxon>
        <taxon>Staphylococcaceae</taxon>
        <taxon>Salinicoccus</taxon>
    </lineage>
</organism>
<keyword evidence="5" id="KW-1185">Reference proteome</keyword>
<dbReference type="Proteomes" id="UP001455384">
    <property type="component" value="Chromosome"/>
</dbReference>
<dbReference type="Gene3D" id="2.60.40.1240">
    <property type="match status" value="1"/>
</dbReference>
<proteinExistence type="predicted"/>
<evidence type="ECO:0000256" key="1">
    <source>
        <dbReference type="ARBA" id="ARBA00022729"/>
    </source>
</evidence>
<keyword evidence="3" id="KW-1133">Transmembrane helix</keyword>
<accession>A0ABZ3CH56</accession>
<sequence>MAEERQKKKGGCLKWAAIIIGVLILFGACTAAFTGGGEDTGDTSSDSNASDPADTATEEATEDNTEEATEEDISDAVEEETETTDENLAVGDSTEIDGITFTLNDAYYTDERNEFAEVEADNVLVLDMTYENNSGEDISVGGDVSVYADGTKLESYPINEMLMDSLSDGRNISGKEGFAMVGEPSEIEVEFSPLMSFSGEKAIYTVNPE</sequence>
<keyword evidence="1" id="KW-0732">Signal</keyword>
<reference evidence="5" key="1">
    <citation type="submission" date="2023-10" db="EMBL/GenBank/DDBJ databases">
        <title>Genome analysis and identification of Salinococcus sp. Bachu38 nov., a PGPR from the rhizosphere of Tamarix.</title>
        <authorList>
            <person name="Liang Z."/>
            <person name="Zhang X."/>
            <person name="Jia J."/>
            <person name="Chen X."/>
            <person name="Wang Y."/>
            <person name="Wang Q."/>
            <person name="Wang R."/>
        </authorList>
    </citation>
    <scope>NUCLEOTIDE SEQUENCE [LARGE SCALE GENOMIC DNA]</scope>
    <source>
        <strain evidence="5">Bachu38</strain>
    </source>
</reference>
<name>A0ABZ3CH56_9STAP</name>
<keyword evidence="3" id="KW-0472">Membrane</keyword>
<dbReference type="InterPro" id="IPR029050">
    <property type="entry name" value="Immunoprotect_excell_Ig-like"/>
</dbReference>
<evidence type="ECO:0000256" key="3">
    <source>
        <dbReference type="SAM" id="Phobius"/>
    </source>
</evidence>
<keyword evidence="3" id="KW-0812">Transmembrane</keyword>
<gene>
    <name evidence="4" type="ORF">RQP18_08355</name>
</gene>
<evidence type="ECO:0000313" key="4">
    <source>
        <dbReference type="EMBL" id="WZX28701.1"/>
    </source>
</evidence>